<sequence>MTCRSSHRRSSWYDGEVPDMMIPGRIFEALIPRDFEESGYTSVNNEASPSIYSINDITPLPPPIRISVGIVLSTAYWSSPFTQTMKARRSGTIFPPHPSGVLVTECLHCLSMRCSTTADGGLLSDEFASGSEKKGVAHLYAPGPVPIMSRPTNENGPQAIDDAISDIVHRPLYAIKLGDTYIYSH</sequence>
<evidence type="ECO:0000313" key="1">
    <source>
        <dbReference type="EMBL" id="OCK77049.1"/>
    </source>
</evidence>
<proteinExistence type="predicted"/>
<accession>A0A8E2E4K6</accession>
<dbReference type="AlphaFoldDB" id="A0A8E2E4K6"/>
<keyword evidence="2" id="KW-1185">Reference proteome</keyword>
<protein>
    <submittedName>
        <fullName evidence="1">Uncharacterized protein</fullName>
    </submittedName>
</protein>
<organism evidence="1 2">
    <name type="scientific">Lepidopterella palustris CBS 459.81</name>
    <dbReference type="NCBI Taxonomy" id="1314670"/>
    <lineage>
        <taxon>Eukaryota</taxon>
        <taxon>Fungi</taxon>
        <taxon>Dikarya</taxon>
        <taxon>Ascomycota</taxon>
        <taxon>Pezizomycotina</taxon>
        <taxon>Dothideomycetes</taxon>
        <taxon>Pleosporomycetidae</taxon>
        <taxon>Mytilinidiales</taxon>
        <taxon>Argynnaceae</taxon>
        <taxon>Lepidopterella</taxon>
    </lineage>
</organism>
<evidence type="ECO:0000313" key="2">
    <source>
        <dbReference type="Proteomes" id="UP000250266"/>
    </source>
</evidence>
<dbReference type="EMBL" id="KV745158">
    <property type="protein sequence ID" value="OCK77049.1"/>
    <property type="molecule type" value="Genomic_DNA"/>
</dbReference>
<dbReference type="Proteomes" id="UP000250266">
    <property type="component" value="Unassembled WGS sequence"/>
</dbReference>
<reference evidence="1 2" key="1">
    <citation type="journal article" date="2016" name="Nat. Commun.">
        <title>Ectomycorrhizal ecology is imprinted in the genome of the dominant symbiotic fungus Cenococcum geophilum.</title>
        <authorList>
            <consortium name="DOE Joint Genome Institute"/>
            <person name="Peter M."/>
            <person name="Kohler A."/>
            <person name="Ohm R.A."/>
            <person name="Kuo A."/>
            <person name="Krutzmann J."/>
            <person name="Morin E."/>
            <person name="Arend M."/>
            <person name="Barry K.W."/>
            <person name="Binder M."/>
            <person name="Choi C."/>
            <person name="Clum A."/>
            <person name="Copeland A."/>
            <person name="Grisel N."/>
            <person name="Haridas S."/>
            <person name="Kipfer T."/>
            <person name="LaButti K."/>
            <person name="Lindquist E."/>
            <person name="Lipzen A."/>
            <person name="Maire R."/>
            <person name="Meier B."/>
            <person name="Mihaltcheva S."/>
            <person name="Molinier V."/>
            <person name="Murat C."/>
            <person name="Poggeler S."/>
            <person name="Quandt C.A."/>
            <person name="Sperisen C."/>
            <person name="Tritt A."/>
            <person name="Tisserant E."/>
            <person name="Crous P.W."/>
            <person name="Henrissat B."/>
            <person name="Nehls U."/>
            <person name="Egli S."/>
            <person name="Spatafora J.W."/>
            <person name="Grigoriev I.V."/>
            <person name="Martin F.M."/>
        </authorList>
    </citation>
    <scope>NUCLEOTIDE SEQUENCE [LARGE SCALE GENOMIC DNA]</scope>
    <source>
        <strain evidence="1 2">CBS 459.81</strain>
    </source>
</reference>
<gene>
    <name evidence="1" type="ORF">K432DRAFT_395922</name>
</gene>
<name>A0A8E2E4K6_9PEZI</name>